<dbReference type="GO" id="GO:0010591">
    <property type="term" value="P:regulation of lamellipodium assembly"/>
    <property type="evidence" value="ECO:0007669"/>
    <property type="project" value="TreeGrafter"/>
</dbReference>
<dbReference type="SUPFAM" id="SSF55753">
    <property type="entry name" value="Actin depolymerizing proteins"/>
    <property type="match status" value="2"/>
</dbReference>
<dbReference type="CDD" id="cd11284">
    <property type="entry name" value="ADF_Twf-C_like"/>
    <property type="match status" value="1"/>
</dbReference>
<evidence type="ECO:0000313" key="14">
    <source>
        <dbReference type="WBParaSite" id="Pan_g5189.t1"/>
    </source>
</evidence>
<keyword evidence="13" id="KW-1185">Reference proteome</keyword>
<dbReference type="PANTHER" id="PTHR13759">
    <property type="entry name" value="TWINFILIN"/>
    <property type="match status" value="1"/>
</dbReference>
<dbReference type="GO" id="GO:0051016">
    <property type="term" value="P:barbed-end actin filament capping"/>
    <property type="evidence" value="ECO:0007669"/>
    <property type="project" value="TreeGrafter"/>
</dbReference>
<feature type="domain" description="ADF-H" evidence="12">
    <location>
        <begin position="208"/>
        <end position="341"/>
    </location>
</feature>
<feature type="domain" description="ADF-H" evidence="12">
    <location>
        <begin position="37"/>
        <end position="167"/>
    </location>
</feature>
<evidence type="ECO:0000256" key="1">
    <source>
        <dbReference type="ARBA" id="ARBA00004245"/>
    </source>
</evidence>
<sequence>MLLVITIETAPIVPSPELHPKFSTKVGQLSTIMSCQSGIRADDDVKAFFQTCKQGKVRLAKFVINKEKLSVSYHSPPTADWKADWKRELPNCVDSYEPCFILFRLETQHEWILISFADDKASARDKMVLAATKATFKSDFGQSHISAEYQIANTHEFNLDIFERRMRKGGVRDTDDTTMSNFERDVSAANKERIALPFAMQSTQTLRGVQFPVDQDATALIRKFGKGELDFVQLSVDTLNEAIKLEQQSDKLSAAELNSKIPKKKPRYSLFRLRDVDEAPVFFIYSIPPSAGCTIKELMLYSSCKAPFLSEIDACGVKIDKRIEVDSRDVLDSDALISSWRPTVAEPKTQFAKPPRPGGGPRRITTAAE</sequence>
<evidence type="ECO:0000256" key="4">
    <source>
        <dbReference type="ARBA" id="ARBA00022490"/>
    </source>
</evidence>
<comment type="function">
    <text evidence="9">Actin-binding protein involved in motile and morphological processes. Inhibits actin polymerization, likely by sequestering G-actin.</text>
</comment>
<dbReference type="SMART" id="SM00102">
    <property type="entry name" value="ADF"/>
    <property type="match status" value="2"/>
</dbReference>
<keyword evidence="6" id="KW-0009">Actin-binding</keyword>
<feature type="region of interest" description="Disordered" evidence="11">
    <location>
        <begin position="347"/>
        <end position="369"/>
    </location>
</feature>
<dbReference type="GO" id="GO:0051015">
    <property type="term" value="F:actin filament binding"/>
    <property type="evidence" value="ECO:0007669"/>
    <property type="project" value="TreeGrafter"/>
</dbReference>
<evidence type="ECO:0000256" key="2">
    <source>
        <dbReference type="ARBA" id="ARBA00004544"/>
    </source>
</evidence>
<comment type="similarity">
    <text evidence="3">Belongs to the actin-binding proteins ADF family. Twinfilin subfamily.</text>
</comment>
<comment type="subcellular location">
    <subcellularLocation>
        <location evidence="2">Cytoplasm</location>
        <location evidence="2">Cell cortex</location>
    </subcellularLocation>
    <subcellularLocation>
        <location evidence="1">Cytoplasm</location>
        <location evidence="1">Cytoskeleton</location>
    </subcellularLocation>
</comment>
<dbReference type="GO" id="GO:0005884">
    <property type="term" value="C:actin filament"/>
    <property type="evidence" value="ECO:0007669"/>
    <property type="project" value="TreeGrafter"/>
</dbReference>
<dbReference type="AlphaFoldDB" id="A0A7E4W0R1"/>
<dbReference type="Pfam" id="PF00241">
    <property type="entry name" value="Cofilin_ADF"/>
    <property type="match status" value="2"/>
</dbReference>
<dbReference type="GO" id="GO:0030016">
    <property type="term" value="C:myofibril"/>
    <property type="evidence" value="ECO:0007669"/>
    <property type="project" value="TreeGrafter"/>
</dbReference>
<dbReference type="PANTHER" id="PTHR13759:SF1">
    <property type="entry name" value="TWINFILIN"/>
    <property type="match status" value="1"/>
</dbReference>
<evidence type="ECO:0000313" key="13">
    <source>
        <dbReference type="Proteomes" id="UP000492821"/>
    </source>
</evidence>
<dbReference type="Proteomes" id="UP000492821">
    <property type="component" value="Unassembled WGS sequence"/>
</dbReference>
<evidence type="ECO:0000256" key="7">
    <source>
        <dbReference type="ARBA" id="ARBA00023212"/>
    </source>
</evidence>
<dbReference type="FunFam" id="3.40.20.10:FF:000042">
    <property type="entry name" value="Actin depolymerizing protein"/>
    <property type="match status" value="1"/>
</dbReference>
<dbReference type="InterPro" id="IPR028458">
    <property type="entry name" value="Twinfilin"/>
</dbReference>
<dbReference type="Gene3D" id="3.40.20.10">
    <property type="entry name" value="Severin"/>
    <property type="match status" value="2"/>
</dbReference>
<dbReference type="GO" id="GO:0003785">
    <property type="term" value="F:actin monomer binding"/>
    <property type="evidence" value="ECO:0007669"/>
    <property type="project" value="TreeGrafter"/>
</dbReference>
<accession>A0A7E4W0R1</accession>
<dbReference type="WBParaSite" id="Pan_g5189.t1">
    <property type="protein sequence ID" value="Pan_g5189.t1"/>
    <property type="gene ID" value="Pan_g5189"/>
</dbReference>
<keyword evidence="7" id="KW-0206">Cytoskeleton</keyword>
<evidence type="ECO:0000256" key="8">
    <source>
        <dbReference type="ARBA" id="ARBA00038532"/>
    </source>
</evidence>
<name>A0A7E4W0R1_PANRE</name>
<dbReference type="InterPro" id="IPR002108">
    <property type="entry name" value="ADF-H"/>
</dbReference>
<evidence type="ECO:0000256" key="5">
    <source>
        <dbReference type="ARBA" id="ARBA00022737"/>
    </source>
</evidence>
<dbReference type="GO" id="GO:0010976">
    <property type="term" value="P:positive regulation of neuron projection development"/>
    <property type="evidence" value="ECO:0007669"/>
    <property type="project" value="TreeGrafter"/>
</dbReference>
<keyword evidence="4" id="KW-0963">Cytoplasm</keyword>
<evidence type="ECO:0000256" key="10">
    <source>
        <dbReference type="ARBA" id="ARBA00069496"/>
    </source>
</evidence>
<evidence type="ECO:0000259" key="12">
    <source>
        <dbReference type="PROSITE" id="PS51263"/>
    </source>
</evidence>
<dbReference type="FunFam" id="3.40.20.10:FF:000007">
    <property type="entry name" value="Twinfilin-1 isoform 1"/>
    <property type="match status" value="1"/>
</dbReference>
<evidence type="ECO:0000256" key="3">
    <source>
        <dbReference type="ARBA" id="ARBA00009557"/>
    </source>
</evidence>
<dbReference type="PROSITE" id="PS51263">
    <property type="entry name" value="ADF_H"/>
    <property type="match status" value="2"/>
</dbReference>
<reference evidence="14" key="2">
    <citation type="submission" date="2020-10" db="UniProtKB">
        <authorList>
            <consortium name="WormBaseParasite"/>
        </authorList>
    </citation>
    <scope>IDENTIFICATION</scope>
</reference>
<dbReference type="GO" id="GO:0005938">
    <property type="term" value="C:cell cortex"/>
    <property type="evidence" value="ECO:0007669"/>
    <property type="project" value="UniProtKB-SubCell"/>
</dbReference>
<organism evidence="13 14">
    <name type="scientific">Panagrellus redivivus</name>
    <name type="common">Microworm</name>
    <dbReference type="NCBI Taxonomy" id="6233"/>
    <lineage>
        <taxon>Eukaryota</taxon>
        <taxon>Metazoa</taxon>
        <taxon>Ecdysozoa</taxon>
        <taxon>Nematoda</taxon>
        <taxon>Chromadorea</taxon>
        <taxon>Rhabditida</taxon>
        <taxon>Tylenchina</taxon>
        <taxon>Panagrolaimomorpha</taxon>
        <taxon>Panagrolaimoidea</taxon>
        <taxon>Panagrolaimidae</taxon>
        <taxon>Panagrellus</taxon>
    </lineage>
</organism>
<reference evidence="13" key="1">
    <citation type="journal article" date="2013" name="Genetics">
        <title>The draft genome and transcriptome of Panagrellus redivivus are shaped by the harsh demands of a free-living lifestyle.</title>
        <authorList>
            <person name="Srinivasan J."/>
            <person name="Dillman A.R."/>
            <person name="Macchietto M.G."/>
            <person name="Heikkinen L."/>
            <person name="Lakso M."/>
            <person name="Fracchia K.M."/>
            <person name="Antoshechkin I."/>
            <person name="Mortazavi A."/>
            <person name="Wong G."/>
            <person name="Sternberg P.W."/>
        </authorList>
    </citation>
    <scope>NUCLEOTIDE SEQUENCE [LARGE SCALE GENOMIC DNA]</scope>
    <source>
        <strain evidence="13">MT8872</strain>
    </source>
</reference>
<evidence type="ECO:0000256" key="6">
    <source>
        <dbReference type="ARBA" id="ARBA00023203"/>
    </source>
</evidence>
<protein>
    <recommendedName>
        <fullName evidence="10">Twinfilin</fullName>
    </recommendedName>
</protein>
<dbReference type="InterPro" id="IPR029006">
    <property type="entry name" value="ADF-H/Gelsolin-like_dom_sf"/>
</dbReference>
<proteinExistence type="inferred from homology"/>
<dbReference type="GO" id="GO:0030042">
    <property type="term" value="P:actin filament depolymerization"/>
    <property type="evidence" value="ECO:0007669"/>
    <property type="project" value="TreeGrafter"/>
</dbReference>
<dbReference type="CDD" id="cd11285">
    <property type="entry name" value="ADF_Twf-N_like"/>
    <property type="match status" value="1"/>
</dbReference>
<evidence type="ECO:0000256" key="9">
    <source>
        <dbReference type="ARBA" id="ARBA00056419"/>
    </source>
</evidence>
<keyword evidence="5" id="KW-0677">Repeat</keyword>
<evidence type="ECO:0000256" key="11">
    <source>
        <dbReference type="SAM" id="MobiDB-lite"/>
    </source>
</evidence>
<comment type="subunit">
    <text evidence="8">Interacts with G-actin; ADP-actin form.</text>
</comment>